<sequence length="235" mass="25137">MDMITFSAALAIMLAAATLHGVIGFGQAVLAAPLLFLLNPEFIPAPILICGIVMSLMNSWRYRSELQLPALANTWAGYLPGSLMGGWMLAIADQQIMSWLLVGVVGIALLVSMTRITIPFNRYTLSAFSVSAGVMGTVSSISGPPLALVWQHQPVNSIRGNLGATFASCNLIALMVLAWHDKLNLHLITLGLSLAPAAILGNWLGSKLAPHVSHHHMRMAMLAVCFISCSMVLFC</sequence>
<evidence type="ECO:0000256" key="4">
    <source>
        <dbReference type="ARBA" id="ARBA00022475"/>
    </source>
</evidence>
<keyword evidence="7 8" id="KW-0472">Membrane</keyword>
<comment type="subcellular location">
    <subcellularLocation>
        <location evidence="1 8">Cell membrane</location>
        <topology evidence="1 8">Multi-pass membrane protein</topology>
    </subcellularLocation>
</comment>
<dbReference type="OrthoDB" id="5472127at2"/>
<keyword evidence="4 8" id="KW-1003">Cell membrane</keyword>
<dbReference type="GO" id="GO:0005886">
    <property type="term" value="C:plasma membrane"/>
    <property type="evidence" value="ECO:0007669"/>
    <property type="project" value="UniProtKB-SubCell"/>
</dbReference>
<keyword evidence="5 8" id="KW-0812">Transmembrane</keyword>
<feature type="transmembrane region" description="Helical" evidence="8">
    <location>
        <begin position="123"/>
        <end position="142"/>
    </location>
</feature>
<evidence type="ECO:0000256" key="8">
    <source>
        <dbReference type="RuleBase" id="RU363041"/>
    </source>
</evidence>
<protein>
    <recommendedName>
        <fullName evidence="8">Probable membrane transporter protein</fullName>
    </recommendedName>
</protein>
<organism evidence="9 10">
    <name type="scientific">Pelagibaculum spongiae</name>
    <dbReference type="NCBI Taxonomy" id="2080658"/>
    <lineage>
        <taxon>Bacteria</taxon>
        <taxon>Pseudomonadati</taxon>
        <taxon>Pseudomonadota</taxon>
        <taxon>Gammaproteobacteria</taxon>
        <taxon>Oceanospirillales</taxon>
        <taxon>Pelagibaculum</taxon>
    </lineage>
</organism>
<evidence type="ECO:0000313" key="10">
    <source>
        <dbReference type="Proteomes" id="UP000244906"/>
    </source>
</evidence>
<dbReference type="PANTHER" id="PTHR30269">
    <property type="entry name" value="TRANSMEMBRANE PROTEIN YFCA"/>
    <property type="match status" value="1"/>
</dbReference>
<dbReference type="RefSeq" id="WP_116686436.1">
    <property type="nucleotide sequence ID" value="NZ_CAWNYD010000002.1"/>
</dbReference>
<feature type="transmembrane region" description="Helical" evidence="8">
    <location>
        <begin position="96"/>
        <end position="116"/>
    </location>
</feature>
<evidence type="ECO:0000313" key="9">
    <source>
        <dbReference type="EMBL" id="PVZ70364.1"/>
    </source>
</evidence>
<feature type="transmembrane region" description="Helical" evidence="8">
    <location>
        <begin position="162"/>
        <end position="180"/>
    </location>
</feature>
<dbReference type="Proteomes" id="UP000244906">
    <property type="component" value="Unassembled WGS sequence"/>
</dbReference>
<dbReference type="EMBL" id="QDDL01000002">
    <property type="protein sequence ID" value="PVZ70364.1"/>
    <property type="molecule type" value="Genomic_DNA"/>
</dbReference>
<accession>A0A2V1GZI6</accession>
<dbReference type="Pfam" id="PF01925">
    <property type="entry name" value="TauE"/>
    <property type="match status" value="1"/>
</dbReference>
<gene>
    <name evidence="9" type="ORF">DC094_07155</name>
</gene>
<evidence type="ECO:0000256" key="5">
    <source>
        <dbReference type="ARBA" id="ARBA00022692"/>
    </source>
</evidence>
<feature type="transmembrane region" description="Helical" evidence="8">
    <location>
        <begin position="41"/>
        <end position="58"/>
    </location>
</feature>
<name>A0A2V1GZI6_9GAMM</name>
<reference evidence="9 10" key="1">
    <citation type="submission" date="2018-04" db="EMBL/GenBank/DDBJ databases">
        <title>Thalassorhabdus spongiae gen. nov., sp. nov., isolated from a marine sponge in South-West Iceland.</title>
        <authorList>
            <person name="Knobloch S."/>
            <person name="Daussin A."/>
            <person name="Johannsson R."/>
            <person name="Marteinsson V.T."/>
        </authorList>
    </citation>
    <scope>NUCLEOTIDE SEQUENCE [LARGE SCALE GENOMIC DNA]</scope>
    <source>
        <strain evidence="9 10">Hp12</strain>
    </source>
</reference>
<keyword evidence="3" id="KW-0813">Transport</keyword>
<evidence type="ECO:0000256" key="3">
    <source>
        <dbReference type="ARBA" id="ARBA00022448"/>
    </source>
</evidence>
<comment type="caution">
    <text evidence="9">The sequence shown here is derived from an EMBL/GenBank/DDBJ whole genome shotgun (WGS) entry which is preliminary data.</text>
</comment>
<comment type="similarity">
    <text evidence="2 8">Belongs to the 4-toluene sulfonate uptake permease (TSUP) (TC 2.A.102) family.</text>
</comment>
<keyword evidence="6 8" id="KW-1133">Transmembrane helix</keyword>
<proteinExistence type="inferred from homology"/>
<evidence type="ECO:0000256" key="1">
    <source>
        <dbReference type="ARBA" id="ARBA00004651"/>
    </source>
</evidence>
<evidence type="ECO:0000256" key="6">
    <source>
        <dbReference type="ARBA" id="ARBA00022989"/>
    </source>
</evidence>
<dbReference type="PANTHER" id="PTHR30269:SF37">
    <property type="entry name" value="MEMBRANE TRANSPORTER PROTEIN"/>
    <property type="match status" value="1"/>
</dbReference>
<evidence type="ECO:0000256" key="2">
    <source>
        <dbReference type="ARBA" id="ARBA00009142"/>
    </source>
</evidence>
<feature type="transmembrane region" description="Helical" evidence="8">
    <location>
        <begin position="217"/>
        <end position="234"/>
    </location>
</feature>
<dbReference type="InterPro" id="IPR052017">
    <property type="entry name" value="TSUP"/>
</dbReference>
<keyword evidence="10" id="KW-1185">Reference proteome</keyword>
<feature type="transmembrane region" description="Helical" evidence="8">
    <location>
        <begin position="70"/>
        <end position="90"/>
    </location>
</feature>
<dbReference type="AlphaFoldDB" id="A0A2V1GZI6"/>
<evidence type="ECO:0000256" key="7">
    <source>
        <dbReference type="ARBA" id="ARBA00023136"/>
    </source>
</evidence>
<dbReference type="InterPro" id="IPR002781">
    <property type="entry name" value="TM_pro_TauE-like"/>
</dbReference>
<feature type="transmembrane region" description="Helical" evidence="8">
    <location>
        <begin position="187"/>
        <end position="205"/>
    </location>
</feature>